<accession>A0A380S5D9</accession>
<dbReference type="InterPro" id="IPR036736">
    <property type="entry name" value="ACP-like_sf"/>
</dbReference>
<organism evidence="2 3">
    <name type="scientific">Fibrobacter succinogenes</name>
    <name type="common">Bacteroides succinogenes</name>
    <dbReference type="NCBI Taxonomy" id="833"/>
    <lineage>
        <taxon>Bacteria</taxon>
        <taxon>Pseudomonadati</taxon>
        <taxon>Fibrobacterota</taxon>
        <taxon>Fibrobacteria</taxon>
        <taxon>Fibrobacterales</taxon>
        <taxon>Fibrobacteraceae</taxon>
        <taxon>Fibrobacter</taxon>
    </lineage>
</organism>
<dbReference type="Proteomes" id="UP000255423">
    <property type="component" value="Unassembled WGS sequence"/>
</dbReference>
<dbReference type="Gene3D" id="1.10.1200.10">
    <property type="entry name" value="ACP-like"/>
    <property type="match status" value="1"/>
</dbReference>
<gene>
    <name evidence="2" type="ORF">SAMN05661053_1431</name>
</gene>
<dbReference type="PROSITE" id="PS50075">
    <property type="entry name" value="CARRIER"/>
    <property type="match status" value="1"/>
</dbReference>
<name>A0A380S5D9_FIBSU</name>
<evidence type="ECO:0000259" key="1">
    <source>
        <dbReference type="PROSITE" id="PS50075"/>
    </source>
</evidence>
<protein>
    <submittedName>
        <fullName evidence="2">Acyl carrier protein</fullName>
    </submittedName>
</protein>
<dbReference type="AlphaFoldDB" id="A0A380S5D9"/>
<dbReference type="RefSeq" id="WP_109573057.1">
    <property type="nucleotide sequence ID" value="NZ_UHJL01000002.1"/>
</dbReference>
<sequence length="81" mass="9430">MKKEIILEKLNGIFRENFDDDTIVVSEKTTASDIDEWDSLEHVNLMAKIEKEFNVKFELREMLTLKDVGEMVNLLEKKIGA</sequence>
<proteinExistence type="predicted"/>
<dbReference type="Pfam" id="PF00550">
    <property type="entry name" value="PP-binding"/>
    <property type="match status" value="1"/>
</dbReference>
<dbReference type="EMBL" id="UHJL01000002">
    <property type="protein sequence ID" value="SUQ24040.1"/>
    <property type="molecule type" value="Genomic_DNA"/>
</dbReference>
<feature type="domain" description="Carrier" evidence="1">
    <location>
        <begin position="1"/>
        <end position="79"/>
    </location>
</feature>
<dbReference type="SUPFAM" id="SSF47336">
    <property type="entry name" value="ACP-like"/>
    <property type="match status" value="1"/>
</dbReference>
<evidence type="ECO:0000313" key="2">
    <source>
        <dbReference type="EMBL" id="SUQ24040.1"/>
    </source>
</evidence>
<evidence type="ECO:0000313" key="3">
    <source>
        <dbReference type="Proteomes" id="UP000255423"/>
    </source>
</evidence>
<reference evidence="2 3" key="1">
    <citation type="submission" date="2017-08" db="EMBL/GenBank/DDBJ databases">
        <authorList>
            <person name="de Groot N.N."/>
        </authorList>
    </citation>
    <scope>NUCLEOTIDE SEQUENCE [LARGE SCALE GENOMIC DNA]</scope>
    <source>
        <strain evidence="2 3">HM2</strain>
    </source>
</reference>
<dbReference type="InterPro" id="IPR009081">
    <property type="entry name" value="PP-bd_ACP"/>
</dbReference>